<dbReference type="SUPFAM" id="SSF53795">
    <property type="entry name" value="PEP carboxykinase-like"/>
    <property type="match status" value="1"/>
</dbReference>
<comment type="caution">
    <text evidence="1">The sequence shown here is derived from an EMBL/GenBank/DDBJ whole genome shotgun (WGS) entry which is preliminary data.</text>
</comment>
<dbReference type="EMBL" id="LAZR01023464">
    <property type="protein sequence ID" value="KKL78419.1"/>
    <property type="molecule type" value="Genomic_DNA"/>
</dbReference>
<dbReference type="AlphaFoldDB" id="A0A0F9EWK2"/>
<dbReference type="Gene3D" id="3.40.50.300">
    <property type="entry name" value="P-loop containing nucleotide triphosphate hydrolases"/>
    <property type="match status" value="1"/>
</dbReference>
<sequence length="312" mass="34264">MGKRESLIEARYRYNAFGLTIQSDIPLPELPASSHESKADIHIFLSERDGPFEAPLSESSHFAINYKEALLKGDGFSLTIVDGKQILIHCHEVDEYQALIRLRILGAGIGLLLQQRGYLVLHGAAVVGDKGAAIILGNSGDGKSTLCAQLVQQGYRLLGDDKCAIRFDDNAIYALPSIPNIKLNKPSIELLGFSHQETTMICATHSKVYVNLGAAFEPEEVPILAGFVLGQADHVSLSQLTQMNAFDTFIQHSYRKQKLIGGGLHKIHFTQCHHMAKSLKMYRYLRPLSGKILSKPSPVLSDCIEELIGSGK</sequence>
<gene>
    <name evidence="1" type="ORF">LCGC14_2025030</name>
</gene>
<organism evidence="1">
    <name type="scientific">marine sediment metagenome</name>
    <dbReference type="NCBI Taxonomy" id="412755"/>
    <lineage>
        <taxon>unclassified sequences</taxon>
        <taxon>metagenomes</taxon>
        <taxon>ecological metagenomes</taxon>
    </lineage>
</organism>
<name>A0A0F9EWK2_9ZZZZ</name>
<evidence type="ECO:0008006" key="2">
    <source>
        <dbReference type="Google" id="ProtNLM"/>
    </source>
</evidence>
<reference evidence="1" key="1">
    <citation type="journal article" date="2015" name="Nature">
        <title>Complex archaea that bridge the gap between prokaryotes and eukaryotes.</title>
        <authorList>
            <person name="Spang A."/>
            <person name="Saw J.H."/>
            <person name="Jorgensen S.L."/>
            <person name="Zaremba-Niedzwiedzka K."/>
            <person name="Martijn J."/>
            <person name="Lind A.E."/>
            <person name="van Eijk R."/>
            <person name="Schleper C."/>
            <person name="Guy L."/>
            <person name="Ettema T.J."/>
        </authorList>
    </citation>
    <scope>NUCLEOTIDE SEQUENCE</scope>
</reference>
<accession>A0A0F9EWK2</accession>
<dbReference type="InterPro" id="IPR027417">
    <property type="entry name" value="P-loop_NTPase"/>
</dbReference>
<evidence type="ECO:0000313" key="1">
    <source>
        <dbReference type="EMBL" id="KKL78419.1"/>
    </source>
</evidence>
<protein>
    <recommendedName>
        <fullName evidence="2">HPr kinase/phosphorylase C-terminal domain-containing protein</fullName>
    </recommendedName>
</protein>
<proteinExistence type="predicted"/>